<keyword evidence="4 6" id="KW-1133">Transmembrane helix</keyword>
<feature type="domain" description="Cytochrome c assembly protein" evidence="7">
    <location>
        <begin position="11"/>
        <end position="157"/>
    </location>
</feature>
<evidence type="ECO:0000256" key="5">
    <source>
        <dbReference type="ARBA" id="ARBA00023136"/>
    </source>
</evidence>
<evidence type="ECO:0000313" key="9">
    <source>
        <dbReference type="Proteomes" id="UP000238157"/>
    </source>
</evidence>
<comment type="caution">
    <text evidence="8">The sequence shown here is derived from an EMBL/GenBank/DDBJ whole genome shotgun (WGS) entry which is preliminary data.</text>
</comment>
<feature type="transmembrane region" description="Helical" evidence="6">
    <location>
        <begin position="143"/>
        <end position="162"/>
    </location>
</feature>
<accession>A0A2T0WHP8</accession>
<keyword evidence="5 6" id="KW-0472">Membrane</keyword>
<name>A0A2T0WHP8_9BACT</name>
<evidence type="ECO:0000256" key="1">
    <source>
        <dbReference type="ARBA" id="ARBA00004141"/>
    </source>
</evidence>
<evidence type="ECO:0000313" key="8">
    <source>
        <dbReference type="EMBL" id="PRY86175.1"/>
    </source>
</evidence>
<dbReference type="GO" id="GO:0005886">
    <property type="term" value="C:plasma membrane"/>
    <property type="evidence" value="ECO:0007669"/>
    <property type="project" value="TreeGrafter"/>
</dbReference>
<dbReference type="Proteomes" id="UP000238157">
    <property type="component" value="Unassembled WGS sequence"/>
</dbReference>
<evidence type="ECO:0000256" key="3">
    <source>
        <dbReference type="ARBA" id="ARBA00022748"/>
    </source>
</evidence>
<dbReference type="RefSeq" id="WP_106134513.1">
    <property type="nucleotide sequence ID" value="NZ_PVTR01000009.1"/>
</dbReference>
<evidence type="ECO:0000256" key="2">
    <source>
        <dbReference type="ARBA" id="ARBA00022692"/>
    </source>
</evidence>
<dbReference type="InterPro" id="IPR002541">
    <property type="entry name" value="Cyt_c_assembly"/>
</dbReference>
<protein>
    <submittedName>
        <fullName evidence="8">Heme exporter protein C</fullName>
    </submittedName>
</protein>
<gene>
    <name evidence="8" type="ORF">CLW00_10919</name>
</gene>
<proteinExistence type="predicted"/>
<dbReference type="PANTHER" id="PTHR30071">
    <property type="entry name" value="HEME EXPORTER PROTEIN C"/>
    <property type="match status" value="1"/>
</dbReference>
<evidence type="ECO:0000259" key="7">
    <source>
        <dbReference type="Pfam" id="PF01578"/>
    </source>
</evidence>
<dbReference type="GO" id="GO:0020037">
    <property type="term" value="F:heme binding"/>
    <property type="evidence" value="ECO:0007669"/>
    <property type="project" value="InterPro"/>
</dbReference>
<feature type="transmembrane region" description="Helical" evidence="6">
    <location>
        <begin position="82"/>
        <end position="101"/>
    </location>
</feature>
<sequence length="226" mass="25673">MRASWWKILTIGLLLYTLIAGLLLDVPRLPILNETIRALHFHVTMWFGMIIMLVVAVVYSVKYLRTSDIKHDDMAIEFTNAAILFGVLGIVTGMLWAKFTWGDYWSGDPKQNGSAIGLLMYFAYLILRNSLTDVHQRARIGAVYNIFAFAAFIPLIFVLPRLTDSLHPGNGGNPGFNAYDLDSKLRLVFYPAIIGWTLLGAWMANVRVRLRRIERKVEDKLINQVS</sequence>
<feature type="transmembrane region" description="Helical" evidence="6">
    <location>
        <begin position="187"/>
        <end position="206"/>
    </location>
</feature>
<feature type="transmembrane region" description="Helical" evidence="6">
    <location>
        <begin position="39"/>
        <end position="61"/>
    </location>
</feature>
<evidence type="ECO:0000256" key="4">
    <source>
        <dbReference type="ARBA" id="ARBA00022989"/>
    </source>
</evidence>
<organism evidence="8 9">
    <name type="scientific">Mongoliibacter ruber</name>
    <dbReference type="NCBI Taxonomy" id="1750599"/>
    <lineage>
        <taxon>Bacteria</taxon>
        <taxon>Pseudomonadati</taxon>
        <taxon>Bacteroidota</taxon>
        <taxon>Cytophagia</taxon>
        <taxon>Cytophagales</taxon>
        <taxon>Cyclobacteriaceae</taxon>
        <taxon>Mongoliibacter</taxon>
    </lineage>
</organism>
<dbReference type="GO" id="GO:0017004">
    <property type="term" value="P:cytochrome complex assembly"/>
    <property type="evidence" value="ECO:0007669"/>
    <property type="project" value="UniProtKB-KW"/>
</dbReference>
<dbReference type="PANTHER" id="PTHR30071:SF1">
    <property type="entry name" value="CYTOCHROME B_B6 PROTEIN-RELATED"/>
    <property type="match status" value="1"/>
</dbReference>
<dbReference type="OrthoDB" id="9814290at2"/>
<dbReference type="InterPro" id="IPR045062">
    <property type="entry name" value="Cyt_c_biogenesis_CcsA/CcmC"/>
</dbReference>
<evidence type="ECO:0000256" key="6">
    <source>
        <dbReference type="SAM" id="Phobius"/>
    </source>
</evidence>
<dbReference type="AlphaFoldDB" id="A0A2T0WHP8"/>
<feature type="transmembrane region" description="Helical" evidence="6">
    <location>
        <begin position="113"/>
        <end position="131"/>
    </location>
</feature>
<comment type="subcellular location">
    <subcellularLocation>
        <location evidence="1">Membrane</location>
        <topology evidence="1">Multi-pass membrane protein</topology>
    </subcellularLocation>
</comment>
<dbReference type="Pfam" id="PF01578">
    <property type="entry name" value="Cytochrom_C_asm"/>
    <property type="match status" value="1"/>
</dbReference>
<reference evidence="8 9" key="1">
    <citation type="submission" date="2018-03" db="EMBL/GenBank/DDBJ databases">
        <title>Genomic Encyclopedia of Archaeal and Bacterial Type Strains, Phase II (KMG-II): from individual species to whole genera.</title>
        <authorList>
            <person name="Goeker M."/>
        </authorList>
    </citation>
    <scope>NUCLEOTIDE SEQUENCE [LARGE SCALE GENOMIC DNA]</scope>
    <source>
        <strain evidence="8 9">DSM 27929</strain>
    </source>
</reference>
<keyword evidence="2 6" id="KW-0812">Transmembrane</keyword>
<dbReference type="EMBL" id="PVTR01000009">
    <property type="protein sequence ID" value="PRY86175.1"/>
    <property type="molecule type" value="Genomic_DNA"/>
</dbReference>
<keyword evidence="3" id="KW-0201">Cytochrome c-type biogenesis</keyword>
<keyword evidence="9" id="KW-1185">Reference proteome</keyword>